<dbReference type="Pfam" id="PF18972">
    <property type="entry name" value="Wheel"/>
    <property type="match status" value="1"/>
</dbReference>
<dbReference type="PANTHER" id="PTHR46035:SF1">
    <property type="entry name" value="TETRATRICOPEPTIDE REPEAT PROTEIN 4"/>
    <property type="match status" value="1"/>
</dbReference>
<dbReference type="GO" id="GO:0005634">
    <property type="term" value="C:nucleus"/>
    <property type="evidence" value="ECO:0007669"/>
    <property type="project" value="TreeGrafter"/>
</dbReference>
<evidence type="ECO:0000256" key="2">
    <source>
        <dbReference type="ARBA" id="ARBA00022803"/>
    </source>
</evidence>
<dbReference type="EMBL" id="JAGRRH010000005">
    <property type="protein sequence ID" value="KAG7370282.1"/>
    <property type="molecule type" value="Genomic_DNA"/>
</dbReference>
<reference evidence="5" key="1">
    <citation type="journal article" date="2021" name="Sci. Rep.">
        <title>Diploid genomic architecture of Nitzschia inconspicua, an elite biomass production diatom.</title>
        <authorList>
            <person name="Oliver A."/>
            <person name="Podell S."/>
            <person name="Pinowska A."/>
            <person name="Traller J.C."/>
            <person name="Smith S.R."/>
            <person name="McClure R."/>
            <person name="Beliaev A."/>
            <person name="Bohutskyi P."/>
            <person name="Hill E.A."/>
            <person name="Rabines A."/>
            <person name="Zheng H."/>
            <person name="Allen L.Z."/>
            <person name="Kuo A."/>
            <person name="Grigoriev I.V."/>
            <person name="Allen A.E."/>
            <person name="Hazlebeck D."/>
            <person name="Allen E.E."/>
        </authorList>
    </citation>
    <scope>NUCLEOTIDE SEQUENCE</scope>
    <source>
        <strain evidence="5">Hildebrandi</strain>
    </source>
</reference>
<comment type="caution">
    <text evidence="5">The sequence shown here is derived from an EMBL/GenBank/DDBJ whole genome shotgun (WGS) entry which is preliminary data.</text>
</comment>
<feature type="region of interest" description="Disordered" evidence="3">
    <location>
        <begin position="1"/>
        <end position="46"/>
    </location>
</feature>
<evidence type="ECO:0000256" key="3">
    <source>
        <dbReference type="SAM" id="MobiDB-lite"/>
    </source>
</evidence>
<dbReference type="GO" id="GO:0005829">
    <property type="term" value="C:cytosol"/>
    <property type="evidence" value="ECO:0007669"/>
    <property type="project" value="TreeGrafter"/>
</dbReference>
<dbReference type="GO" id="GO:0051879">
    <property type="term" value="F:Hsp90 protein binding"/>
    <property type="evidence" value="ECO:0007669"/>
    <property type="project" value="InterPro"/>
</dbReference>
<dbReference type="AlphaFoldDB" id="A0A9K3LY54"/>
<evidence type="ECO:0000313" key="5">
    <source>
        <dbReference type="EMBL" id="KAG7370282.1"/>
    </source>
</evidence>
<dbReference type="InterPro" id="IPR044059">
    <property type="entry name" value="Csn1/TTC4_wheel"/>
</dbReference>
<dbReference type="GO" id="GO:0006457">
    <property type="term" value="P:protein folding"/>
    <property type="evidence" value="ECO:0007669"/>
    <property type="project" value="TreeGrafter"/>
</dbReference>
<evidence type="ECO:0000259" key="4">
    <source>
        <dbReference type="Pfam" id="PF18972"/>
    </source>
</evidence>
<dbReference type="CDD" id="cd21377">
    <property type="entry name" value="CTWD_Cns1-like"/>
    <property type="match status" value="1"/>
</dbReference>
<sequence length="608" mass="69474">MSAASASNVTAPQQHEDLMQKMETAREQWKKKDTDSDGDDDDETDQLLQQAIEMAVQQGKGWAPGEKEEYMKRILDDDFIPPMFCSTQEELERTGLAEAFAALQYDDDPSQVMLDFKKKGTDAFLDGKRNQVHNVQYYRDAINHYYQAIAWAQKIESIENQQAMGKQQQQNNTTKNNVIDDNNHVNTQNHKGKDNKTELQQQFQQYTEQELDEIKSTLYSNAALCHLQLKNWGFCKSDSDKALTFNDQNVKAWFRKAKAHQMLFEWEEAGNAIDRGLAVESDNKDLQKLSQLLQDKVRKARLGRQKRERIRAERVAHVKQVWKHCNASSGSSSIIKLGRVALVASVSDDDDYDDTAESAESRESRWHHHFPHTGVLPSPNGSSSSSSDQQWTWPCLFLYPSHSQSDFVEKFAEEEMLAVRMAEMFPEVEEGDETAMPWDYNQEFQCSNLAVYFEVNCPDDEASSSMSDKTNKKDTTTTATKTLVHPDSVERLLDQASTMRFYEASRALKGDEGPEMANLAKAVERKRLHQQRKAWKKKHGSLWAVPDPCPVVRVHPAMTLRDILTDPRMVVANFVVTLVVIPENHPAHAEYLKEHKCVGILQPKENEP</sequence>
<feature type="region of interest" description="Disordered" evidence="3">
    <location>
        <begin position="164"/>
        <end position="196"/>
    </location>
</feature>
<dbReference type="Proteomes" id="UP000693970">
    <property type="component" value="Unassembled WGS sequence"/>
</dbReference>
<gene>
    <name evidence="5" type="ORF">IV203_028028</name>
</gene>
<keyword evidence="6" id="KW-1185">Reference proteome</keyword>
<feature type="compositionally biased region" description="Polar residues" evidence="3">
    <location>
        <begin position="1"/>
        <end position="13"/>
    </location>
</feature>
<protein>
    <recommendedName>
        <fullName evidence="4">Cns1/TTC4 wheel domain-containing protein</fullName>
    </recommendedName>
</protein>
<keyword evidence="1" id="KW-0677">Repeat</keyword>
<organism evidence="5 6">
    <name type="scientific">Nitzschia inconspicua</name>
    <dbReference type="NCBI Taxonomy" id="303405"/>
    <lineage>
        <taxon>Eukaryota</taxon>
        <taxon>Sar</taxon>
        <taxon>Stramenopiles</taxon>
        <taxon>Ochrophyta</taxon>
        <taxon>Bacillariophyta</taxon>
        <taxon>Bacillariophyceae</taxon>
        <taxon>Bacillariophycidae</taxon>
        <taxon>Bacillariales</taxon>
        <taxon>Bacillariaceae</taxon>
        <taxon>Nitzschia</taxon>
    </lineage>
</organism>
<reference evidence="5" key="2">
    <citation type="submission" date="2021-04" db="EMBL/GenBank/DDBJ databases">
        <authorList>
            <person name="Podell S."/>
        </authorList>
    </citation>
    <scope>NUCLEOTIDE SEQUENCE</scope>
    <source>
        <strain evidence="5">Hildebrandi</strain>
    </source>
</reference>
<dbReference type="PANTHER" id="PTHR46035">
    <property type="entry name" value="TETRATRICOPEPTIDE REPEAT PROTEIN 4"/>
    <property type="match status" value="1"/>
</dbReference>
<dbReference type="GO" id="GO:0030544">
    <property type="term" value="F:Hsp70 protein binding"/>
    <property type="evidence" value="ECO:0007669"/>
    <property type="project" value="TreeGrafter"/>
</dbReference>
<dbReference type="OrthoDB" id="10248838at2759"/>
<keyword evidence="2" id="KW-0802">TPR repeat</keyword>
<feature type="compositionally biased region" description="Acidic residues" evidence="3">
    <location>
        <begin position="36"/>
        <end position="45"/>
    </location>
</feature>
<evidence type="ECO:0000256" key="1">
    <source>
        <dbReference type="ARBA" id="ARBA00022737"/>
    </source>
</evidence>
<feature type="domain" description="Cns1/TTC4 wheel" evidence="4">
    <location>
        <begin position="388"/>
        <end position="455"/>
    </location>
</feature>
<evidence type="ECO:0000313" key="6">
    <source>
        <dbReference type="Proteomes" id="UP000693970"/>
    </source>
</evidence>
<name>A0A9K3LY54_9STRA</name>
<feature type="region of interest" description="Disordered" evidence="3">
    <location>
        <begin position="350"/>
        <end position="386"/>
    </location>
</feature>
<feature type="compositionally biased region" description="Basic and acidic residues" evidence="3">
    <location>
        <begin position="14"/>
        <end position="35"/>
    </location>
</feature>
<proteinExistence type="predicted"/>
<accession>A0A9K3LY54</accession>
<feature type="compositionally biased region" description="Low complexity" evidence="3">
    <location>
        <begin position="164"/>
        <end position="177"/>
    </location>
</feature>